<name>W0I350_9GAMM</name>
<organism evidence="2 3">
    <name type="scientific">Sodalis praecaptivus</name>
    <dbReference type="NCBI Taxonomy" id="1239307"/>
    <lineage>
        <taxon>Bacteria</taxon>
        <taxon>Pseudomonadati</taxon>
        <taxon>Pseudomonadota</taxon>
        <taxon>Gammaproteobacteria</taxon>
        <taxon>Enterobacterales</taxon>
        <taxon>Bruguierivoracaceae</taxon>
        <taxon>Sodalis</taxon>
    </lineage>
</organism>
<evidence type="ECO:0000313" key="3">
    <source>
        <dbReference type="Proteomes" id="UP000019028"/>
    </source>
</evidence>
<gene>
    <name evidence="2" type="ORF">Sant_3901</name>
</gene>
<reference evidence="2 3" key="1">
    <citation type="journal article" date="2014" name="Genome Biol. Evol.">
        <title>Genome degeneration and adaptation in a nascent stage of symbiosis.</title>
        <authorList>
            <person name="Oakeson K.F."/>
            <person name="Gil R."/>
            <person name="Clayton A.L."/>
            <person name="Dunn D.M."/>
            <person name="von Niederhausern A.C."/>
            <person name="Hamil C."/>
            <person name="Aoyagi A."/>
            <person name="Duval B."/>
            <person name="Baca A."/>
            <person name="Silva F.J."/>
            <person name="Vallier A."/>
            <person name="Jackson D.G."/>
            <person name="Latorre A."/>
            <person name="Weiss R.B."/>
            <person name="Heddi A."/>
            <person name="Moya A."/>
            <person name="Dale C."/>
        </authorList>
    </citation>
    <scope>NUCLEOTIDE SEQUENCE [LARGE SCALE GENOMIC DNA]</scope>
    <source>
        <strain evidence="2 3">HS1</strain>
    </source>
</reference>
<evidence type="ECO:0000313" key="2">
    <source>
        <dbReference type="EMBL" id="AHF78873.1"/>
    </source>
</evidence>
<dbReference type="Proteomes" id="UP000019028">
    <property type="component" value="Chromosome"/>
</dbReference>
<dbReference type="KEGG" id="sod:Sant_3901"/>
<dbReference type="PROSITE" id="PS51257">
    <property type="entry name" value="PROKAR_LIPOPROTEIN"/>
    <property type="match status" value="1"/>
</dbReference>
<dbReference type="RefSeq" id="WP_025423997.1">
    <property type="nucleotide sequence ID" value="NZ_CP006569.1"/>
</dbReference>
<proteinExistence type="predicted"/>
<evidence type="ECO:0008006" key="4">
    <source>
        <dbReference type="Google" id="ProtNLM"/>
    </source>
</evidence>
<protein>
    <recommendedName>
        <fullName evidence="4">Lipoprotein</fullName>
    </recommendedName>
</protein>
<evidence type="ECO:0000256" key="1">
    <source>
        <dbReference type="SAM" id="SignalP"/>
    </source>
</evidence>
<accession>W0I350</accession>
<feature type="signal peptide" evidence="1">
    <location>
        <begin position="1"/>
        <end position="18"/>
    </location>
</feature>
<dbReference type="OrthoDB" id="7225452at2"/>
<dbReference type="AlphaFoldDB" id="W0I350"/>
<keyword evidence="3" id="KW-1185">Reference proteome</keyword>
<keyword evidence="1" id="KW-0732">Signal</keyword>
<dbReference type="HOGENOM" id="CLU_153912_0_0_6"/>
<feature type="chain" id="PRO_5004789815" description="Lipoprotein" evidence="1">
    <location>
        <begin position="19"/>
        <end position="141"/>
    </location>
</feature>
<sequence>MKKAGLVLAVILSLSACAGGTTGGEDKFSTSYVESHIVKGKTTQSEVQSLYGVPDDNEKSSNGVTWVYHKNGNLNDASSLTSYIPGASAISSALGMATMANSASSQANKVSGKMSGNTEIHGNRLYITFDSKSTVDYWSLN</sequence>
<dbReference type="PATRIC" id="fig|1239307.3.peg.4322"/>
<dbReference type="EMBL" id="CP006569">
    <property type="protein sequence ID" value="AHF78873.1"/>
    <property type="molecule type" value="Genomic_DNA"/>
</dbReference>